<name>A0A7J4XKT3_9BACE</name>
<protein>
    <submittedName>
        <fullName evidence="3">Porin family protein</fullName>
    </submittedName>
</protein>
<dbReference type="Proteomes" id="UP000422221">
    <property type="component" value="Unassembled WGS sequence"/>
</dbReference>
<dbReference type="Pfam" id="PF13505">
    <property type="entry name" value="OMP_b-brl"/>
    <property type="match status" value="1"/>
</dbReference>
<dbReference type="EMBL" id="VWMK01000005">
    <property type="protein sequence ID" value="KAA3767408.1"/>
    <property type="molecule type" value="Genomic_DNA"/>
</dbReference>
<accession>A0A7J4XKT3</accession>
<evidence type="ECO:0000256" key="1">
    <source>
        <dbReference type="ARBA" id="ARBA00022729"/>
    </source>
</evidence>
<feature type="domain" description="Outer membrane protein beta-barrel" evidence="2">
    <location>
        <begin position="18"/>
        <end position="212"/>
    </location>
</feature>
<reference evidence="3 4" key="1">
    <citation type="journal article" date="2019" name="Nat. Med.">
        <title>A library of human gut bacterial isolates paired with longitudinal multiomics data enables mechanistic microbiome research.</title>
        <authorList>
            <person name="Poyet M."/>
            <person name="Groussin M."/>
            <person name="Gibbons S.M."/>
            <person name="Avila-Pacheco J."/>
            <person name="Jiang X."/>
            <person name="Kearney S.M."/>
            <person name="Perrotta A.R."/>
            <person name="Berdy B."/>
            <person name="Zhao S."/>
            <person name="Lieberman T.D."/>
            <person name="Swanson P.K."/>
            <person name="Smith M."/>
            <person name="Roesemann S."/>
            <person name="Alexander J.E."/>
            <person name="Rich S.A."/>
            <person name="Livny J."/>
            <person name="Vlamakis H."/>
            <person name="Clish C."/>
            <person name="Bullock K."/>
            <person name="Deik A."/>
            <person name="Scott J."/>
            <person name="Pierce K.A."/>
            <person name="Xavier R.J."/>
            <person name="Alm E.J."/>
        </authorList>
    </citation>
    <scope>NUCLEOTIDE SEQUENCE [LARGE SCALE GENOMIC DNA]</scope>
    <source>
        <strain evidence="3 4">BIOML-A10</strain>
    </source>
</reference>
<sequence length="212" mass="24273">MDAKRIRKNTTGLLMSLVLAFYLMPHVAKAQINPRAYYQVGWQFDFPINSGFTDKMNDLGLYLDAGYYLTPNISLGGFINLNTRSEYIPRQTFTEGTTSVNTDQVRSSIQIPFGASLRYRFAWSSRWQPYIGAKLGVNYLDAESVQQLYSYNDKSWGVYASPEVGVNVFPFRHKYVGINLAAYYSYASNRGEIFYHNMNGMNNWGVRVGFTF</sequence>
<organism evidence="3 4">
    <name type="scientific">Bacteroides salyersiae</name>
    <dbReference type="NCBI Taxonomy" id="291644"/>
    <lineage>
        <taxon>Bacteria</taxon>
        <taxon>Pseudomonadati</taxon>
        <taxon>Bacteroidota</taxon>
        <taxon>Bacteroidia</taxon>
        <taxon>Bacteroidales</taxon>
        <taxon>Bacteroidaceae</taxon>
        <taxon>Bacteroides</taxon>
    </lineage>
</organism>
<evidence type="ECO:0000313" key="3">
    <source>
        <dbReference type="EMBL" id="KAA3767408.1"/>
    </source>
</evidence>
<dbReference type="AlphaFoldDB" id="A0A7J4XKT3"/>
<proteinExistence type="predicted"/>
<dbReference type="RefSeq" id="WP_130059496.1">
    <property type="nucleotide sequence ID" value="NZ_CP081899.1"/>
</dbReference>
<dbReference type="Gene3D" id="2.40.160.20">
    <property type="match status" value="1"/>
</dbReference>
<dbReference type="InterPro" id="IPR011250">
    <property type="entry name" value="OMP/PagP_B-barrel"/>
</dbReference>
<keyword evidence="1" id="KW-0732">Signal</keyword>
<evidence type="ECO:0000313" key="4">
    <source>
        <dbReference type="Proteomes" id="UP000422221"/>
    </source>
</evidence>
<evidence type="ECO:0000259" key="2">
    <source>
        <dbReference type="Pfam" id="PF13505"/>
    </source>
</evidence>
<dbReference type="SUPFAM" id="SSF56925">
    <property type="entry name" value="OMPA-like"/>
    <property type="match status" value="1"/>
</dbReference>
<gene>
    <name evidence="3" type="ORF">F3F73_06660</name>
</gene>
<dbReference type="InterPro" id="IPR027385">
    <property type="entry name" value="Beta-barrel_OMP"/>
</dbReference>
<comment type="caution">
    <text evidence="3">The sequence shown here is derived from an EMBL/GenBank/DDBJ whole genome shotgun (WGS) entry which is preliminary data.</text>
</comment>